<accession>A0A2P2MIP7</accession>
<organism evidence="2">
    <name type="scientific">Rhizophora mucronata</name>
    <name type="common">Asiatic mangrove</name>
    <dbReference type="NCBI Taxonomy" id="61149"/>
    <lineage>
        <taxon>Eukaryota</taxon>
        <taxon>Viridiplantae</taxon>
        <taxon>Streptophyta</taxon>
        <taxon>Embryophyta</taxon>
        <taxon>Tracheophyta</taxon>
        <taxon>Spermatophyta</taxon>
        <taxon>Magnoliopsida</taxon>
        <taxon>eudicotyledons</taxon>
        <taxon>Gunneridae</taxon>
        <taxon>Pentapetalae</taxon>
        <taxon>rosids</taxon>
        <taxon>fabids</taxon>
        <taxon>Malpighiales</taxon>
        <taxon>Rhizophoraceae</taxon>
        <taxon>Rhizophora</taxon>
    </lineage>
</organism>
<keyword evidence="1" id="KW-0732">Signal</keyword>
<feature type="chain" id="PRO_5015187049" evidence="1">
    <location>
        <begin position="46"/>
        <end position="84"/>
    </location>
</feature>
<evidence type="ECO:0000256" key="1">
    <source>
        <dbReference type="SAM" id="SignalP"/>
    </source>
</evidence>
<dbReference type="AlphaFoldDB" id="A0A2P2MIP7"/>
<name>A0A2P2MIP7_RHIMU</name>
<sequence>MHNLWHYIIPHCPCNQTKTSAPSHCNVPGPFILILIFLLLEQCLQQHGDKSRECLLDKIEARNIRVPCEITTIFFQDVYLLITN</sequence>
<protein>
    <submittedName>
        <fullName evidence="2">Importin beta-1</fullName>
    </submittedName>
</protein>
<dbReference type="EMBL" id="GGEC01049612">
    <property type="protein sequence ID" value="MBX30096.1"/>
    <property type="molecule type" value="Transcribed_RNA"/>
</dbReference>
<evidence type="ECO:0000313" key="2">
    <source>
        <dbReference type="EMBL" id="MBX30096.1"/>
    </source>
</evidence>
<feature type="signal peptide" evidence="1">
    <location>
        <begin position="1"/>
        <end position="45"/>
    </location>
</feature>
<proteinExistence type="predicted"/>
<reference evidence="2" key="1">
    <citation type="submission" date="2018-02" db="EMBL/GenBank/DDBJ databases">
        <title>Rhizophora mucronata_Transcriptome.</title>
        <authorList>
            <person name="Meera S.P."/>
            <person name="Sreeshan A."/>
            <person name="Augustine A."/>
        </authorList>
    </citation>
    <scope>NUCLEOTIDE SEQUENCE</scope>
    <source>
        <tissue evidence="2">Leaf</tissue>
    </source>
</reference>